<gene>
    <name evidence="3" type="ORF">ACFOZ7_14800</name>
</gene>
<evidence type="ECO:0000313" key="3">
    <source>
        <dbReference type="EMBL" id="MFC4248180.1"/>
    </source>
</evidence>
<dbReference type="AlphaFoldDB" id="A0ABD5P276"/>
<reference evidence="3 4" key="1">
    <citation type="journal article" date="2014" name="Int. J. Syst. Evol. Microbiol.">
        <title>Complete genome sequence of Corynebacterium casei LMG S-19264T (=DSM 44701T), isolated from a smear-ripened cheese.</title>
        <authorList>
            <consortium name="US DOE Joint Genome Institute (JGI-PGF)"/>
            <person name="Walter F."/>
            <person name="Albersmeier A."/>
            <person name="Kalinowski J."/>
            <person name="Ruckert C."/>
        </authorList>
    </citation>
    <scope>NUCLEOTIDE SEQUENCE [LARGE SCALE GENOMIC DNA]</scope>
    <source>
        <strain evidence="3 4">IBRC-M 10912</strain>
    </source>
</reference>
<accession>A0ABD5P276</accession>
<comment type="caution">
    <text evidence="3">The sequence shown here is derived from an EMBL/GenBank/DDBJ whole genome shotgun (WGS) entry which is preliminary data.</text>
</comment>
<dbReference type="EMBL" id="JBHSDJ010000117">
    <property type="protein sequence ID" value="MFC4248180.1"/>
    <property type="molecule type" value="Genomic_DNA"/>
</dbReference>
<evidence type="ECO:0000256" key="2">
    <source>
        <dbReference type="SAM" id="Phobius"/>
    </source>
</evidence>
<dbReference type="RefSeq" id="WP_246972467.1">
    <property type="nucleotide sequence ID" value="NZ_CP095397.1"/>
</dbReference>
<evidence type="ECO:0000256" key="1">
    <source>
        <dbReference type="SAM" id="Coils"/>
    </source>
</evidence>
<feature type="coiled-coil region" evidence="1">
    <location>
        <begin position="50"/>
        <end position="77"/>
    </location>
</feature>
<keyword evidence="2" id="KW-0812">Transmembrane</keyword>
<name>A0ABD5P276_9EURY</name>
<protein>
    <submittedName>
        <fullName evidence="3">Uncharacterized protein</fullName>
    </submittedName>
</protein>
<dbReference type="GeneID" id="71853021"/>
<evidence type="ECO:0000313" key="4">
    <source>
        <dbReference type="Proteomes" id="UP001595821"/>
    </source>
</evidence>
<proteinExistence type="predicted"/>
<sequence length="78" mass="8350">MSDVPWIVRAFVSLLVVLFGGTVGVLVAGPLGGVGGAIVSGLGWAWARRRDARATRIEALERRVDELETRNDGDDSRS</sequence>
<keyword evidence="1" id="KW-0175">Coiled coil</keyword>
<organism evidence="3 4">
    <name type="scientific">Natribaculum luteum</name>
    <dbReference type="NCBI Taxonomy" id="1586232"/>
    <lineage>
        <taxon>Archaea</taxon>
        <taxon>Methanobacteriati</taxon>
        <taxon>Methanobacteriota</taxon>
        <taxon>Stenosarchaea group</taxon>
        <taxon>Halobacteria</taxon>
        <taxon>Halobacteriales</taxon>
        <taxon>Natrialbaceae</taxon>
        <taxon>Natribaculum</taxon>
    </lineage>
</organism>
<dbReference type="Proteomes" id="UP001595821">
    <property type="component" value="Unassembled WGS sequence"/>
</dbReference>
<keyword evidence="2" id="KW-1133">Transmembrane helix</keyword>
<feature type="transmembrane region" description="Helical" evidence="2">
    <location>
        <begin position="6"/>
        <end position="39"/>
    </location>
</feature>
<keyword evidence="2" id="KW-0472">Membrane</keyword>